<dbReference type="AlphaFoldDB" id="K0IHX2"/>
<dbReference type="STRING" id="1237085.Ngar_c16150"/>
<organism evidence="1 2">
    <name type="scientific">Nitrososphaera gargensis (strain Ga9.2)</name>
    <dbReference type="NCBI Taxonomy" id="1237085"/>
    <lineage>
        <taxon>Archaea</taxon>
        <taxon>Nitrososphaerota</taxon>
        <taxon>Nitrososphaeria</taxon>
        <taxon>Nitrososphaerales</taxon>
        <taxon>Nitrososphaeraceae</taxon>
        <taxon>Nitrososphaera</taxon>
    </lineage>
</organism>
<protein>
    <submittedName>
        <fullName evidence="1">Uncharacterized protein</fullName>
    </submittedName>
</protein>
<gene>
    <name evidence="1" type="ordered locus">Ngar_c16150</name>
</gene>
<name>K0IHX2_NITGG</name>
<evidence type="ECO:0000313" key="2">
    <source>
        <dbReference type="Proteomes" id="UP000008037"/>
    </source>
</evidence>
<accession>K0IHX2</accession>
<dbReference type="HOGENOM" id="CLU_2534792_0_0_2"/>
<dbReference type="EMBL" id="CP002408">
    <property type="protein sequence ID" value="AFU58548.1"/>
    <property type="molecule type" value="Genomic_DNA"/>
</dbReference>
<dbReference type="BioCyc" id="CNIT1237085:G1324-1613-MONOMER"/>
<keyword evidence="2" id="KW-1185">Reference proteome</keyword>
<dbReference type="InParanoid" id="K0IHX2"/>
<sequence>MPGANAEPMAIPSENGSNIVVAANARSWNPTIIDADGKVIYLPPNGNYTITGTEKYVNSGFLRPHSQAPPGLPPTETFSVTFQ</sequence>
<reference evidence="1 2" key="1">
    <citation type="journal article" date="2012" name="Environ. Microbiol.">
        <title>The genome of the ammonia-oxidizing Candidatus Nitrososphaera gargensis: insights into metabolic versatility and environmental adaptations.</title>
        <authorList>
            <person name="Spang A."/>
            <person name="Poehlein A."/>
            <person name="Offre P."/>
            <person name="Zumbragel S."/>
            <person name="Haider S."/>
            <person name="Rychlik N."/>
            <person name="Nowka B."/>
            <person name="Schmeisser C."/>
            <person name="Lebedeva E.V."/>
            <person name="Rattei T."/>
            <person name="Bohm C."/>
            <person name="Schmid M."/>
            <person name="Galushko A."/>
            <person name="Hatzenpichler R."/>
            <person name="Weinmaier T."/>
            <person name="Daniel R."/>
            <person name="Schleper C."/>
            <person name="Spieck E."/>
            <person name="Streit W."/>
            <person name="Wagner M."/>
        </authorList>
    </citation>
    <scope>NUCLEOTIDE SEQUENCE [LARGE SCALE GENOMIC DNA]</scope>
    <source>
        <strain evidence="2">Ga9.2</strain>
    </source>
</reference>
<dbReference type="Proteomes" id="UP000008037">
    <property type="component" value="Chromosome"/>
</dbReference>
<dbReference type="KEGG" id="nga:Ngar_c16150"/>
<proteinExistence type="predicted"/>
<evidence type="ECO:0000313" key="1">
    <source>
        <dbReference type="EMBL" id="AFU58548.1"/>
    </source>
</evidence>